<reference evidence="23" key="1">
    <citation type="submission" date="2021-01" db="EMBL/GenBank/DDBJ databases">
        <authorList>
            <person name="Li R."/>
            <person name="Bekaert M."/>
        </authorList>
    </citation>
    <scope>NUCLEOTIDE SEQUENCE</scope>
    <source>
        <strain evidence="23">Farmed</strain>
    </source>
</reference>
<dbReference type="PANTHER" id="PTHR19282:SF544">
    <property type="entry name" value="TETRASPANIN"/>
    <property type="match status" value="1"/>
</dbReference>
<evidence type="ECO:0000256" key="6">
    <source>
        <dbReference type="ARBA" id="ARBA00004656"/>
    </source>
</evidence>
<comment type="subunit">
    <text evidence="21">Interacts with TIMP1 and ITGB1 and recruits TIMP1 to ITGB1. Interacts with CD9. Identified in a complex with CD9 and ITGB3. Interacts with PMEL. Interacts with KDR/VEGFR2; identified in a complex with ITGB1 and KDR/VEGFR2 and is required to recruit KDR to ITGB1 complexes. Interacts with SYT7.</text>
</comment>
<dbReference type="GO" id="GO:0005576">
    <property type="term" value="C:extracellular region"/>
    <property type="evidence" value="ECO:0007669"/>
    <property type="project" value="UniProtKB-SubCell"/>
</dbReference>
<evidence type="ECO:0000313" key="24">
    <source>
        <dbReference type="Proteomes" id="UP000597762"/>
    </source>
</evidence>
<keyword evidence="18" id="KW-0458">Lysosome</keyword>
<dbReference type="GO" id="GO:0005765">
    <property type="term" value="C:lysosomal membrane"/>
    <property type="evidence" value="ECO:0007669"/>
    <property type="project" value="UniProtKB-SubCell"/>
</dbReference>
<dbReference type="SUPFAM" id="SSF48652">
    <property type="entry name" value="Tetraspanin"/>
    <property type="match status" value="1"/>
</dbReference>
<keyword evidence="8" id="KW-0813">Transport</keyword>
<dbReference type="Proteomes" id="UP000597762">
    <property type="component" value="Unassembled WGS sequence"/>
</dbReference>
<dbReference type="EMBL" id="CAHIKZ030001507">
    <property type="protein sequence ID" value="CAE1266256.1"/>
    <property type="molecule type" value="Genomic_DNA"/>
</dbReference>
<evidence type="ECO:0000256" key="3">
    <source>
        <dbReference type="ARBA" id="ARBA00004241"/>
    </source>
</evidence>
<gene>
    <name evidence="23" type="ORF">SPHA_35075</name>
</gene>
<dbReference type="InterPro" id="IPR000301">
    <property type="entry name" value="Tetraspanin_animals"/>
</dbReference>
<evidence type="ECO:0000256" key="14">
    <source>
        <dbReference type="ARBA" id="ARBA00022989"/>
    </source>
</evidence>
<evidence type="ECO:0000256" key="18">
    <source>
        <dbReference type="ARBA" id="ARBA00023228"/>
    </source>
</evidence>
<evidence type="ECO:0000256" key="8">
    <source>
        <dbReference type="ARBA" id="ARBA00022448"/>
    </source>
</evidence>
<evidence type="ECO:0000256" key="19">
    <source>
        <dbReference type="ARBA" id="ARBA00023288"/>
    </source>
</evidence>
<dbReference type="GO" id="GO:0015031">
    <property type="term" value="P:protein transport"/>
    <property type="evidence" value="ECO:0007669"/>
    <property type="project" value="UniProtKB-KW"/>
</dbReference>
<dbReference type="GO" id="GO:0005886">
    <property type="term" value="C:plasma membrane"/>
    <property type="evidence" value="ECO:0007669"/>
    <property type="project" value="UniProtKB-SubCell"/>
</dbReference>
<evidence type="ECO:0000256" key="15">
    <source>
        <dbReference type="ARBA" id="ARBA00023136"/>
    </source>
</evidence>
<dbReference type="OrthoDB" id="9993879at2759"/>
<comment type="function">
    <text evidence="20">Functions as a cell surface receptor for TIMP1 and plays a role in the activation of cellular signaling cascades. Plays a role in the activation of ITGB1 and integrin signaling, leading to the activation of AKT, FAK/PTK2 and MAP kinases. Promotes cell survival, reorganization of the actin cytoskeleton, cell adhesion, spreading and migration, via its role in the activation of AKT and FAK/PTK2. Plays a role in VEGFA signaling via its role in regulating the internalization of KDR/VEGFR2. Plays a role in intracellular vesicular transport processes, and is required for normal trafficking of the PMEL luminal domain that is essential for the development and maturation of melanocytes. Plays a role in the adhesion of leukocytes onto endothelial cells via its role in the regulation of SELP trafficking. May play a role in mast cell degranulation in response to Ms4a2/FceRI stimulation, but not in mast cell degranulation in response to other stimuli.</text>
</comment>
<dbReference type="Pfam" id="PF00335">
    <property type="entry name" value="Tetraspanin"/>
    <property type="match status" value="1"/>
</dbReference>
<dbReference type="GO" id="GO:0030154">
    <property type="term" value="P:cell differentiation"/>
    <property type="evidence" value="ECO:0007669"/>
    <property type="project" value="UniProtKB-ARBA"/>
</dbReference>
<proteinExistence type="inferred from homology"/>
<name>A0A812CJY9_ACAPH</name>
<evidence type="ECO:0000256" key="1">
    <source>
        <dbReference type="ARBA" id="ARBA00004107"/>
    </source>
</evidence>
<dbReference type="PANTHER" id="PTHR19282">
    <property type="entry name" value="TETRASPANIN"/>
    <property type="match status" value="1"/>
</dbReference>
<dbReference type="Gene3D" id="1.10.1450.10">
    <property type="entry name" value="Tetraspanin"/>
    <property type="match status" value="1"/>
</dbReference>
<keyword evidence="11 22" id="KW-0812">Transmembrane</keyword>
<evidence type="ECO:0000256" key="11">
    <source>
        <dbReference type="ARBA" id="ARBA00022692"/>
    </source>
</evidence>
<dbReference type="CDD" id="cd03155">
    <property type="entry name" value="CD151_like_LEL"/>
    <property type="match status" value="1"/>
</dbReference>
<keyword evidence="10" id="KW-0964">Secreted</keyword>
<keyword evidence="16" id="KW-0564">Palmitate</keyword>
<evidence type="ECO:0000256" key="16">
    <source>
        <dbReference type="ARBA" id="ARBA00023139"/>
    </source>
</evidence>
<organism evidence="23 24">
    <name type="scientific">Acanthosepion pharaonis</name>
    <name type="common">Pharaoh cuttlefish</name>
    <name type="synonym">Sepia pharaonis</name>
    <dbReference type="NCBI Taxonomy" id="158019"/>
    <lineage>
        <taxon>Eukaryota</taxon>
        <taxon>Metazoa</taxon>
        <taxon>Spiralia</taxon>
        <taxon>Lophotrochozoa</taxon>
        <taxon>Mollusca</taxon>
        <taxon>Cephalopoda</taxon>
        <taxon>Coleoidea</taxon>
        <taxon>Decapodiformes</taxon>
        <taxon>Sepiida</taxon>
        <taxon>Sepiina</taxon>
        <taxon>Sepiidae</taxon>
        <taxon>Acanthosepion</taxon>
    </lineage>
</organism>
<keyword evidence="12" id="KW-0967">Endosome</keyword>
<evidence type="ECO:0000256" key="17">
    <source>
        <dbReference type="ARBA" id="ARBA00023180"/>
    </source>
</evidence>
<keyword evidence="17" id="KW-0325">Glycoprotein</keyword>
<evidence type="ECO:0000256" key="13">
    <source>
        <dbReference type="ARBA" id="ARBA00022927"/>
    </source>
</evidence>
<feature type="transmembrane region" description="Helical" evidence="22">
    <location>
        <begin position="147"/>
        <end position="171"/>
    </location>
</feature>
<keyword evidence="15 22" id="KW-0472">Membrane</keyword>
<evidence type="ECO:0000256" key="7">
    <source>
        <dbReference type="ARBA" id="ARBA00006840"/>
    </source>
</evidence>
<accession>A0A812CJY9</accession>
<keyword evidence="9" id="KW-1003">Cell membrane</keyword>
<evidence type="ECO:0000256" key="12">
    <source>
        <dbReference type="ARBA" id="ARBA00022753"/>
    </source>
</evidence>
<dbReference type="InterPro" id="IPR008952">
    <property type="entry name" value="Tetraspanin_EC2_sf"/>
</dbReference>
<keyword evidence="24" id="KW-1185">Reference proteome</keyword>
<evidence type="ECO:0000256" key="5">
    <source>
        <dbReference type="ARBA" id="ARBA00004651"/>
    </source>
</evidence>
<evidence type="ECO:0000256" key="21">
    <source>
        <dbReference type="ARBA" id="ARBA00046382"/>
    </source>
</evidence>
<evidence type="ECO:0000256" key="9">
    <source>
        <dbReference type="ARBA" id="ARBA00022475"/>
    </source>
</evidence>
<keyword evidence="19" id="KW-0449">Lipoprotein</keyword>
<evidence type="ECO:0000256" key="20">
    <source>
        <dbReference type="ARBA" id="ARBA00043922"/>
    </source>
</evidence>
<comment type="caution">
    <text evidence="23">The sequence shown here is derived from an EMBL/GenBank/DDBJ whole genome shotgun (WGS) entry which is preliminary data.</text>
</comment>
<dbReference type="GO" id="GO:0031902">
    <property type="term" value="C:late endosome membrane"/>
    <property type="evidence" value="ECO:0007669"/>
    <property type="project" value="UniProtKB-SubCell"/>
</dbReference>
<evidence type="ECO:0000313" key="23">
    <source>
        <dbReference type="EMBL" id="CAE1266256.1"/>
    </source>
</evidence>
<keyword evidence="14 22" id="KW-1133">Transmembrane helix</keyword>
<comment type="similarity">
    <text evidence="7 22">Belongs to the tetraspanin (TM4SF) family.</text>
</comment>
<dbReference type="AlphaFoldDB" id="A0A812CJY9"/>
<evidence type="ECO:0000256" key="2">
    <source>
        <dbReference type="ARBA" id="ARBA00004223"/>
    </source>
</evidence>
<evidence type="ECO:0000256" key="22">
    <source>
        <dbReference type="RuleBase" id="RU361218"/>
    </source>
</evidence>
<feature type="transmembrane region" description="Helical" evidence="22">
    <location>
        <begin position="24"/>
        <end position="45"/>
    </location>
</feature>
<evidence type="ECO:0000256" key="4">
    <source>
        <dbReference type="ARBA" id="ARBA00004613"/>
    </source>
</evidence>
<protein>
    <recommendedName>
        <fullName evidence="22">Tetraspanin</fullName>
    </recommendedName>
</protein>
<dbReference type="PIRSF" id="PIRSF002419">
    <property type="entry name" value="Tetraspanin"/>
    <property type="match status" value="1"/>
</dbReference>
<dbReference type="GO" id="GO:0009986">
    <property type="term" value="C:cell surface"/>
    <property type="evidence" value="ECO:0007669"/>
    <property type="project" value="UniProtKB-SubCell"/>
</dbReference>
<dbReference type="InterPro" id="IPR018499">
    <property type="entry name" value="Tetraspanin/Peripherin"/>
</dbReference>
<sequence length="183" mass="21089">MIIVVGLIGCCGAAKDIRFLLLLYTLFLLLIFLLEALAGVLAYMYKGAIHEEIKRNLNSTMLENYEFDIEKTKAIDEMHTTFHCCGADSYKDWKYSRWLREDVKTHNKAPDSCCKTPSYQCAARDHPSNIYYDGCAKKLEEFFRENLVIIGSIGFGLCCLQVSCLTFAYYLSKKYFNNYRLLS</sequence>
<dbReference type="FunFam" id="1.10.1450.10:FF:000019">
    <property type="entry name" value="Tetraspanin"/>
    <property type="match status" value="1"/>
</dbReference>
<dbReference type="PRINTS" id="PR00259">
    <property type="entry name" value="TMFOUR"/>
</dbReference>
<comment type="subcellular location">
    <subcellularLocation>
        <location evidence="5">Cell membrane</location>
        <topology evidence="5">Multi-pass membrane protein</topology>
    </subcellularLocation>
    <subcellularLocation>
        <location evidence="3">Cell surface</location>
    </subcellularLocation>
    <subcellularLocation>
        <location evidence="1">Late endosome membrane</location>
        <topology evidence="1">Multi-pass membrane protein</topology>
    </subcellularLocation>
    <subcellularLocation>
        <location evidence="6">Lysosome membrane</location>
    </subcellularLocation>
    <subcellularLocation>
        <location evidence="2">Melanosome</location>
    </subcellularLocation>
    <subcellularLocation>
        <location evidence="22">Membrane</location>
        <topology evidence="22">Multi-pass membrane protein</topology>
    </subcellularLocation>
    <subcellularLocation>
        <location evidence="4">Secreted</location>
    </subcellularLocation>
</comment>
<comment type="caution">
    <text evidence="22">Lacks conserved residue(s) required for the propagation of feature annotation.</text>
</comment>
<evidence type="ECO:0000256" key="10">
    <source>
        <dbReference type="ARBA" id="ARBA00022525"/>
    </source>
</evidence>
<keyword evidence="13" id="KW-0653">Protein transport</keyword>